<organism evidence="2 3">
    <name type="scientific">Prymnesium parvum</name>
    <name type="common">Toxic golden alga</name>
    <dbReference type="NCBI Taxonomy" id="97485"/>
    <lineage>
        <taxon>Eukaryota</taxon>
        <taxon>Haptista</taxon>
        <taxon>Haptophyta</taxon>
        <taxon>Prymnesiophyceae</taxon>
        <taxon>Prymnesiales</taxon>
        <taxon>Prymnesiaceae</taxon>
        <taxon>Prymnesium</taxon>
    </lineage>
</organism>
<feature type="region of interest" description="Disordered" evidence="1">
    <location>
        <begin position="82"/>
        <end position="148"/>
    </location>
</feature>
<evidence type="ECO:0000313" key="3">
    <source>
        <dbReference type="Proteomes" id="UP001515480"/>
    </source>
</evidence>
<comment type="caution">
    <text evidence="2">The sequence shown here is derived from an EMBL/GenBank/DDBJ whole genome shotgun (WGS) entry which is preliminary data.</text>
</comment>
<keyword evidence="3" id="KW-1185">Reference proteome</keyword>
<proteinExistence type="predicted"/>
<dbReference type="AlphaFoldDB" id="A0AB34J6X8"/>
<dbReference type="EMBL" id="JBGBPQ010000012">
    <property type="protein sequence ID" value="KAL1515104.1"/>
    <property type="molecule type" value="Genomic_DNA"/>
</dbReference>
<evidence type="ECO:0000313" key="2">
    <source>
        <dbReference type="EMBL" id="KAL1515104.1"/>
    </source>
</evidence>
<dbReference type="Proteomes" id="UP001515480">
    <property type="component" value="Unassembled WGS sequence"/>
</dbReference>
<gene>
    <name evidence="2" type="ORF">AB1Y20_004167</name>
</gene>
<reference evidence="2 3" key="1">
    <citation type="journal article" date="2024" name="Science">
        <title>Giant polyketide synthase enzymes in the biosynthesis of giant marine polyether toxins.</title>
        <authorList>
            <person name="Fallon T.R."/>
            <person name="Shende V.V."/>
            <person name="Wierzbicki I.H."/>
            <person name="Pendleton A.L."/>
            <person name="Watervoot N.F."/>
            <person name="Auber R.P."/>
            <person name="Gonzalez D.J."/>
            <person name="Wisecaver J.H."/>
            <person name="Moore B.S."/>
        </authorList>
    </citation>
    <scope>NUCLEOTIDE SEQUENCE [LARGE SCALE GENOMIC DNA]</scope>
    <source>
        <strain evidence="2 3">12B1</strain>
    </source>
</reference>
<name>A0AB34J6X8_PRYPA</name>
<evidence type="ECO:0000256" key="1">
    <source>
        <dbReference type="SAM" id="MobiDB-lite"/>
    </source>
</evidence>
<sequence>MIDRRILDVSQPLDGATVVWCAVRPLAGRRLSMQLLQSIRRSLPAGRKVKLLLAGFELPPSAPAELRAGYLFACADAAPPLDKFGQRQVEPPPSADLNELGVSQLYGGPTGGPSVVLEYEVRAESDSDLEPASTGEKENSGGTGGIEN</sequence>
<protein>
    <submittedName>
        <fullName evidence="2">Uncharacterized protein</fullName>
    </submittedName>
</protein>
<accession>A0AB34J6X8</accession>